<protein>
    <submittedName>
        <fullName evidence="1">Uncharacterized protein</fullName>
    </submittedName>
</protein>
<keyword evidence="2" id="KW-1185">Reference proteome</keyword>
<dbReference type="Proteomes" id="UP000499080">
    <property type="component" value="Unassembled WGS sequence"/>
</dbReference>
<evidence type="ECO:0000313" key="1">
    <source>
        <dbReference type="EMBL" id="GBM73760.1"/>
    </source>
</evidence>
<sequence>MQIPCLEEAVKRAENIVRMPRKVRNGSRHFCESFNNATVYAWSSSEIQKTTLEDPVIKPIMEMKLNSSMLARNRSGEPFRKTILDSLGLLTS</sequence>
<accession>A0A4Y2I8F0</accession>
<dbReference type="EMBL" id="BGPR01002455">
    <property type="protein sequence ID" value="GBM73760.1"/>
    <property type="molecule type" value="Genomic_DNA"/>
</dbReference>
<organism evidence="1 2">
    <name type="scientific">Araneus ventricosus</name>
    <name type="common">Orbweaver spider</name>
    <name type="synonym">Epeira ventricosa</name>
    <dbReference type="NCBI Taxonomy" id="182803"/>
    <lineage>
        <taxon>Eukaryota</taxon>
        <taxon>Metazoa</taxon>
        <taxon>Ecdysozoa</taxon>
        <taxon>Arthropoda</taxon>
        <taxon>Chelicerata</taxon>
        <taxon>Arachnida</taxon>
        <taxon>Araneae</taxon>
        <taxon>Araneomorphae</taxon>
        <taxon>Entelegynae</taxon>
        <taxon>Araneoidea</taxon>
        <taxon>Araneidae</taxon>
        <taxon>Araneus</taxon>
    </lineage>
</organism>
<gene>
    <name evidence="1" type="ORF">AVEN_555_1</name>
</gene>
<name>A0A4Y2I8F0_ARAVE</name>
<dbReference type="AlphaFoldDB" id="A0A4Y2I8F0"/>
<reference evidence="1 2" key="1">
    <citation type="journal article" date="2019" name="Sci. Rep.">
        <title>Orb-weaving spider Araneus ventricosus genome elucidates the spidroin gene catalogue.</title>
        <authorList>
            <person name="Kono N."/>
            <person name="Nakamura H."/>
            <person name="Ohtoshi R."/>
            <person name="Moran D.A.P."/>
            <person name="Shinohara A."/>
            <person name="Yoshida Y."/>
            <person name="Fujiwara M."/>
            <person name="Mori M."/>
            <person name="Tomita M."/>
            <person name="Arakawa K."/>
        </authorList>
    </citation>
    <scope>NUCLEOTIDE SEQUENCE [LARGE SCALE GENOMIC DNA]</scope>
</reference>
<proteinExistence type="predicted"/>
<evidence type="ECO:0000313" key="2">
    <source>
        <dbReference type="Proteomes" id="UP000499080"/>
    </source>
</evidence>
<comment type="caution">
    <text evidence="1">The sequence shown here is derived from an EMBL/GenBank/DDBJ whole genome shotgun (WGS) entry which is preliminary data.</text>
</comment>